<reference evidence="3 4" key="1">
    <citation type="journal article" date="2011" name="Science">
        <title>The ecoresponsive genome of Daphnia pulex.</title>
        <authorList>
            <person name="Colbourne J.K."/>
            <person name="Pfrender M.E."/>
            <person name="Gilbert D."/>
            <person name="Thomas W.K."/>
            <person name="Tucker A."/>
            <person name="Oakley T.H."/>
            <person name="Tokishita S."/>
            <person name="Aerts A."/>
            <person name="Arnold G.J."/>
            <person name="Basu M.K."/>
            <person name="Bauer D.J."/>
            <person name="Caceres C.E."/>
            <person name="Carmel L."/>
            <person name="Casola C."/>
            <person name="Choi J.H."/>
            <person name="Detter J.C."/>
            <person name="Dong Q."/>
            <person name="Dusheyko S."/>
            <person name="Eads B.D."/>
            <person name="Frohlich T."/>
            <person name="Geiler-Samerotte K.A."/>
            <person name="Gerlach D."/>
            <person name="Hatcher P."/>
            <person name="Jogdeo S."/>
            <person name="Krijgsveld J."/>
            <person name="Kriventseva E.V."/>
            <person name="Kultz D."/>
            <person name="Laforsch C."/>
            <person name="Lindquist E."/>
            <person name="Lopez J."/>
            <person name="Manak J.R."/>
            <person name="Muller J."/>
            <person name="Pangilinan J."/>
            <person name="Patwardhan R.P."/>
            <person name="Pitluck S."/>
            <person name="Pritham E.J."/>
            <person name="Rechtsteiner A."/>
            <person name="Rho M."/>
            <person name="Rogozin I.B."/>
            <person name="Sakarya O."/>
            <person name="Salamov A."/>
            <person name="Schaack S."/>
            <person name="Shapiro H."/>
            <person name="Shiga Y."/>
            <person name="Skalitzky C."/>
            <person name="Smith Z."/>
            <person name="Souvorov A."/>
            <person name="Sung W."/>
            <person name="Tang Z."/>
            <person name="Tsuchiya D."/>
            <person name="Tu H."/>
            <person name="Vos H."/>
            <person name="Wang M."/>
            <person name="Wolf Y.I."/>
            <person name="Yamagata H."/>
            <person name="Yamada T."/>
            <person name="Ye Y."/>
            <person name="Shaw J.R."/>
            <person name="Andrews J."/>
            <person name="Crease T.J."/>
            <person name="Tang H."/>
            <person name="Lucas S.M."/>
            <person name="Robertson H.M."/>
            <person name="Bork P."/>
            <person name="Koonin E.V."/>
            <person name="Zdobnov E.M."/>
            <person name="Grigoriev I.V."/>
            <person name="Lynch M."/>
            <person name="Boore J.L."/>
        </authorList>
    </citation>
    <scope>NUCLEOTIDE SEQUENCE [LARGE SCALE GENOMIC DNA]</scope>
</reference>
<feature type="transmembrane region" description="Helical" evidence="2">
    <location>
        <begin position="270"/>
        <end position="290"/>
    </location>
</feature>
<feature type="compositionally biased region" description="Polar residues" evidence="1">
    <location>
        <begin position="1"/>
        <end position="28"/>
    </location>
</feature>
<proteinExistence type="predicted"/>
<feature type="transmembrane region" description="Helical" evidence="2">
    <location>
        <begin position="44"/>
        <end position="73"/>
    </location>
</feature>
<evidence type="ECO:0000256" key="2">
    <source>
        <dbReference type="SAM" id="Phobius"/>
    </source>
</evidence>
<keyword evidence="2" id="KW-0472">Membrane</keyword>
<evidence type="ECO:0000256" key="1">
    <source>
        <dbReference type="SAM" id="MobiDB-lite"/>
    </source>
</evidence>
<evidence type="ECO:0000313" key="4">
    <source>
        <dbReference type="Proteomes" id="UP000000305"/>
    </source>
</evidence>
<gene>
    <name evidence="3" type="ORF">DAPPUDRAFT_245751</name>
</gene>
<organism evidence="3 4">
    <name type="scientific">Daphnia pulex</name>
    <name type="common">Water flea</name>
    <dbReference type="NCBI Taxonomy" id="6669"/>
    <lineage>
        <taxon>Eukaryota</taxon>
        <taxon>Metazoa</taxon>
        <taxon>Ecdysozoa</taxon>
        <taxon>Arthropoda</taxon>
        <taxon>Crustacea</taxon>
        <taxon>Branchiopoda</taxon>
        <taxon>Diplostraca</taxon>
        <taxon>Cladocera</taxon>
        <taxon>Anomopoda</taxon>
        <taxon>Daphniidae</taxon>
        <taxon>Daphnia</taxon>
    </lineage>
</organism>
<dbReference type="Proteomes" id="UP000000305">
    <property type="component" value="Unassembled WGS sequence"/>
</dbReference>
<dbReference type="HOGENOM" id="CLU_772248_0_0_1"/>
<feature type="compositionally biased region" description="Acidic residues" evidence="1">
    <location>
        <begin position="29"/>
        <end position="38"/>
    </location>
</feature>
<feature type="region of interest" description="Disordered" evidence="1">
    <location>
        <begin position="1"/>
        <end position="38"/>
    </location>
</feature>
<dbReference type="EMBL" id="GL732555">
    <property type="protein sequence ID" value="EFX78842.1"/>
    <property type="molecule type" value="Genomic_DNA"/>
</dbReference>
<keyword evidence="2" id="KW-0812">Transmembrane</keyword>
<accession>E9GP00</accession>
<keyword evidence="2" id="KW-1133">Transmembrane helix</keyword>
<sequence>MKSSNSVNQPFANKAGQQQPQSKEQTNVEIDDEDDEETYEEDPAVLFLLDICIGTGIFFLCIAIASIVAIAIVSTYRVVERMAAVDVEPTPFRVVNHGIWPGYRHEFFNEKVPFIKAEQVCSSREKASLLHFNSQEQEDQFDLYASLNFWSTTDYPAFQLWTSGFVLARRIESKPSLIVAWPEPNAKGELIEIRECAVRGEGLVNAFSAHEKFWQERHIVKDYIMDNQPVGMDATGADGGCWQHVKRNDMAPQSFYRFVCMRKMNKIMKLTWMLLLLAIVTASSVSSNLANVISDEISIKKDHLVVMTAELTISRVSEDSKKFHRSPDRTGRRFTSDARLAFPSKQISVFDPEGQCYYP</sequence>
<keyword evidence="4" id="KW-1185">Reference proteome</keyword>
<protein>
    <submittedName>
        <fullName evidence="3">Uncharacterized protein</fullName>
    </submittedName>
</protein>
<name>E9GP00_DAPPU</name>
<evidence type="ECO:0000313" key="3">
    <source>
        <dbReference type="EMBL" id="EFX78842.1"/>
    </source>
</evidence>
<dbReference type="OrthoDB" id="6347581at2759"/>
<dbReference type="KEGG" id="dpx:DAPPUDRAFT_245751"/>
<dbReference type="AlphaFoldDB" id="E9GP00"/>
<dbReference type="InParanoid" id="E9GP00"/>